<dbReference type="EMBL" id="CP013344">
    <property type="protein sequence ID" value="AMU89001.1"/>
    <property type="molecule type" value="Genomic_DNA"/>
</dbReference>
<evidence type="ECO:0000256" key="1">
    <source>
        <dbReference type="SAM" id="MobiDB-lite"/>
    </source>
</evidence>
<gene>
    <name evidence="2" type="ORF">ATM17_08095</name>
</gene>
<sequence>MNAPVTGQVAAGTSDGPAPARKPTLMLHYDEDHIGLEKRLLFEAASPASALDIAAGEAAGRSARLFVDGAPLCSLLKADDDNPYWIVAAPTARTRADPVSATFEEKP</sequence>
<dbReference type="Proteomes" id="UP000076088">
    <property type="component" value="Chromosome"/>
</dbReference>
<organism evidence="2 3">
    <name type="scientific">Sphingopyxis macrogoltabida</name>
    <name type="common">Sphingomonas macrogoltabidus</name>
    <dbReference type="NCBI Taxonomy" id="33050"/>
    <lineage>
        <taxon>Bacteria</taxon>
        <taxon>Pseudomonadati</taxon>
        <taxon>Pseudomonadota</taxon>
        <taxon>Alphaproteobacteria</taxon>
        <taxon>Sphingomonadales</taxon>
        <taxon>Sphingomonadaceae</taxon>
        <taxon>Sphingopyxis</taxon>
    </lineage>
</organism>
<dbReference type="RefSeq" id="WP_054728041.1">
    <property type="nucleotide sequence ID" value="NZ_CP009429.1"/>
</dbReference>
<reference evidence="3" key="1">
    <citation type="submission" date="2015-11" db="EMBL/GenBank/DDBJ databases">
        <title>Complete genome sequence of a polyethylene-glycol degrader Sphingopyxis macrogoltabida 203N (NBRC 111659).</title>
        <authorList>
            <person name="Yoshiyuki O."/>
            <person name="Shouta N."/>
            <person name="Nagata Y."/>
            <person name="Numata M."/>
            <person name="Tsuchikane K."/>
            <person name="Hosoyama A."/>
            <person name="Yamazoe A."/>
            <person name="Tsuda M."/>
            <person name="Fujita N."/>
            <person name="Kawai F."/>
        </authorList>
    </citation>
    <scope>NUCLEOTIDE SEQUENCE [LARGE SCALE GENOMIC DNA]</scope>
    <source>
        <strain evidence="3">203N</strain>
    </source>
</reference>
<name>A0AAC8YZB4_SPHMC</name>
<reference evidence="2 3" key="2">
    <citation type="journal article" date="2016" name="Genome Announc.">
        <title>Complete Genome Sequence of Sphingopyxis macrogoltabida Strain 203N (NBRC 111659), a Polyethylene Glycol Degrader.</title>
        <authorList>
            <person name="Ohtsubo Y."/>
            <person name="Nonoyama S."/>
            <person name="Nagata Y."/>
            <person name="Numata M."/>
            <person name="Tsuchikane K."/>
            <person name="Hosoyama A."/>
            <person name="Yamazoe A."/>
            <person name="Tsuda M."/>
            <person name="Fujita N."/>
            <person name="Kawai F."/>
        </authorList>
    </citation>
    <scope>NUCLEOTIDE SEQUENCE [LARGE SCALE GENOMIC DNA]</scope>
    <source>
        <strain evidence="2 3">203N</strain>
    </source>
</reference>
<protein>
    <submittedName>
        <fullName evidence="2">Uncharacterized protein</fullName>
    </submittedName>
</protein>
<keyword evidence="3" id="KW-1185">Reference proteome</keyword>
<proteinExistence type="predicted"/>
<dbReference type="KEGG" id="smaz:LH19_11790"/>
<evidence type="ECO:0000313" key="3">
    <source>
        <dbReference type="Proteomes" id="UP000076088"/>
    </source>
</evidence>
<accession>A0AAC8YZB4</accession>
<evidence type="ECO:0000313" key="2">
    <source>
        <dbReference type="EMBL" id="AMU89001.1"/>
    </source>
</evidence>
<feature type="region of interest" description="Disordered" evidence="1">
    <location>
        <begin position="1"/>
        <end position="22"/>
    </location>
</feature>
<dbReference type="AlphaFoldDB" id="A0AAC8YZB4"/>